<dbReference type="InterPro" id="IPR022346">
    <property type="entry name" value="T2SS_GspH"/>
</dbReference>
<keyword evidence="3" id="KW-1003">Cell membrane</keyword>
<dbReference type="Proteomes" id="UP000503004">
    <property type="component" value="Chromosome"/>
</dbReference>
<evidence type="ECO:0000313" key="14">
    <source>
        <dbReference type="Proteomes" id="UP000503004"/>
    </source>
</evidence>
<keyword evidence="8" id="KW-0472">Membrane</keyword>
<dbReference type="GO" id="GO:0005886">
    <property type="term" value="C:plasma membrane"/>
    <property type="evidence" value="ECO:0007669"/>
    <property type="project" value="UniProtKB-SubCell"/>
</dbReference>
<evidence type="ECO:0000256" key="3">
    <source>
        <dbReference type="ARBA" id="ARBA00022475"/>
    </source>
</evidence>
<evidence type="ECO:0000256" key="11">
    <source>
        <dbReference type="SAM" id="MobiDB-lite"/>
    </source>
</evidence>
<comment type="subcellular location">
    <subcellularLocation>
        <location evidence="1">Cell inner membrane</location>
        <topology evidence="1">Single-pass membrane protein</topology>
    </subcellularLocation>
</comment>
<keyword evidence="7" id="KW-1133">Transmembrane helix</keyword>
<evidence type="ECO:0000256" key="7">
    <source>
        <dbReference type="ARBA" id="ARBA00022989"/>
    </source>
</evidence>
<dbReference type="RefSeq" id="WP_228719987.1">
    <property type="nucleotide sequence ID" value="NZ_CP046565.1"/>
</dbReference>
<dbReference type="GO" id="GO:0015628">
    <property type="term" value="P:protein secretion by the type II secretion system"/>
    <property type="evidence" value="ECO:0007669"/>
    <property type="project" value="InterPro"/>
</dbReference>
<dbReference type="NCBIfam" id="TIGR02532">
    <property type="entry name" value="IV_pilin_GFxxxE"/>
    <property type="match status" value="1"/>
</dbReference>
<dbReference type="InterPro" id="IPR012902">
    <property type="entry name" value="N_methyl_site"/>
</dbReference>
<evidence type="ECO:0000256" key="10">
    <source>
        <dbReference type="ARBA" id="ARBA00030775"/>
    </source>
</evidence>
<evidence type="ECO:0000259" key="12">
    <source>
        <dbReference type="Pfam" id="PF12019"/>
    </source>
</evidence>
<keyword evidence="4" id="KW-0488">Methylation</keyword>
<dbReference type="GO" id="GO:0015627">
    <property type="term" value="C:type II protein secretion system complex"/>
    <property type="evidence" value="ECO:0007669"/>
    <property type="project" value="InterPro"/>
</dbReference>
<dbReference type="EMBL" id="CP046565">
    <property type="protein sequence ID" value="QJD28997.1"/>
    <property type="molecule type" value="Genomic_DNA"/>
</dbReference>
<feature type="compositionally biased region" description="Polar residues" evidence="11">
    <location>
        <begin position="164"/>
        <end position="181"/>
    </location>
</feature>
<keyword evidence="14" id="KW-1185">Reference proteome</keyword>
<keyword evidence="5" id="KW-0997">Cell inner membrane</keyword>
<evidence type="ECO:0000256" key="2">
    <source>
        <dbReference type="ARBA" id="ARBA00021549"/>
    </source>
</evidence>
<evidence type="ECO:0000313" key="13">
    <source>
        <dbReference type="EMBL" id="QJD28997.1"/>
    </source>
</evidence>
<evidence type="ECO:0000256" key="4">
    <source>
        <dbReference type="ARBA" id="ARBA00022481"/>
    </source>
</evidence>
<sequence>MRCTAAFTLIELMVGIALAAILITVGIPGFRDLILDNRMAAQINSLVADLSYARSEAVKRNTSITVCKRNTGGTACDDSRSWTDGWIVLAGTTVLRVHESVSSGMAMNLKYTGSNKVVYDGKGFLNGVTNGTFIFCDSRGYTKARGLVLAMTGRLRTTRDDNGDNIQEKGSGTNISQDDCR</sequence>
<evidence type="ECO:0000256" key="9">
    <source>
        <dbReference type="ARBA" id="ARBA00025772"/>
    </source>
</evidence>
<protein>
    <recommendedName>
        <fullName evidence="2">Type II secretion system protein H</fullName>
    </recommendedName>
    <alternativeName>
        <fullName evidence="10">General secretion pathway protein H</fullName>
    </alternativeName>
</protein>
<name>A0A858Q587_9GAMM</name>
<gene>
    <name evidence="13" type="ORF">GNH96_02780</name>
</gene>
<feature type="domain" description="General secretion pathway GspH" evidence="12">
    <location>
        <begin position="43"/>
        <end position="153"/>
    </location>
</feature>
<dbReference type="Pfam" id="PF12019">
    <property type="entry name" value="GspH"/>
    <property type="match status" value="1"/>
</dbReference>
<evidence type="ECO:0000256" key="1">
    <source>
        <dbReference type="ARBA" id="ARBA00004377"/>
    </source>
</evidence>
<evidence type="ECO:0000256" key="8">
    <source>
        <dbReference type="ARBA" id="ARBA00023136"/>
    </source>
</evidence>
<feature type="region of interest" description="Disordered" evidence="11">
    <location>
        <begin position="158"/>
        <end position="181"/>
    </location>
</feature>
<dbReference type="AlphaFoldDB" id="A0A858Q587"/>
<dbReference type="Gene3D" id="3.55.40.10">
    <property type="entry name" value="minor pseudopilin epsh domain"/>
    <property type="match status" value="1"/>
</dbReference>
<reference evidence="14" key="1">
    <citation type="submission" date="2019-12" db="EMBL/GenBank/DDBJ databases">
        <authorList>
            <person name="Awala S.I."/>
            <person name="Rhee S.K."/>
        </authorList>
    </citation>
    <scope>NUCLEOTIDE SEQUENCE [LARGE SCALE GENOMIC DNA]</scope>
    <source>
        <strain evidence="14">IM1</strain>
    </source>
</reference>
<comment type="similarity">
    <text evidence="9">Belongs to the GSP H family.</text>
</comment>
<dbReference type="Pfam" id="PF07963">
    <property type="entry name" value="N_methyl"/>
    <property type="match status" value="1"/>
</dbReference>
<dbReference type="KEGG" id="metu:GNH96_02780"/>
<dbReference type="SUPFAM" id="SSF54523">
    <property type="entry name" value="Pili subunits"/>
    <property type="match status" value="1"/>
</dbReference>
<evidence type="ECO:0000256" key="5">
    <source>
        <dbReference type="ARBA" id="ARBA00022519"/>
    </source>
</evidence>
<accession>A0A858Q587</accession>
<keyword evidence="6" id="KW-0812">Transmembrane</keyword>
<evidence type="ECO:0000256" key="6">
    <source>
        <dbReference type="ARBA" id="ARBA00022692"/>
    </source>
</evidence>
<dbReference type="InterPro" id="IPR045584">
    <property type="entry name" value="Pilin-like"/>
</dbReference>
<organism evidence="13 14">
    <name type="scientific">Methylococcus geothermalis</name>
    <dbReference type="NCBI Taxonomy" id="2681310"/>
    <lineage>
        <taxon>Bacteria</taxon>
        <taxon>Pseudomonadati</taxon>
        <taxon>Pseudomonadota</taxon>
        <taxon>Gammaproteobacteria</taxon>
        <taxon>Methylococcales</taxon>
        <taxon>Methylococcaceae</taxon>
        <taxon>Methylococcus</taxon>
    </lineage>
</organism>
<proteinExistence type="inferred from homology"/>